<proteinExistence type="predicted"/>
<dbReference type="EMBL" id="KZ613476">
    <property type="protein sequence ID" value="PMD23052.1"/>
    <property type="molecule type" value="Genomic_DNA"/>
</dbReference>
<evidence type="ECO:0000313" key="1">
    <source>
        <dbReference type="EMBL" id="PMD23052.1"/>
    </source>
</evidence>
<sequence length="189" mass="20600">MISAAIRNMVCFLVPRPYTLASGYGRCSYQVSRSKGQLCYSSNLFLNSSNWPSSSDSQILNSPKISSHKCIVPLCRNFLFYHSLFNNRSKVETQKKYPSCTQPIASLTMYTNITTLTAAALKITPTMLMVAQSATALATANPIPVVIIQHGLSSETVIAIVVGVAATATPIGLYAWRHCSRENGNDTEN</sequence>
<reference evidence="1 2" key="1">
    <citation type="submission" date="2016-05" db="EMBL/GenBank/DDBJ databases">
        <title>A degradative enzymes factory behind the ericoid mycorrhizal symbiosis.</title>
        <authorList>
            <consortium name="DOE Joint Genome Institute"/>
            <person name="Martino E."/>
            <person name="Morin E."/>
            <person name="Grelet G."/>
            <person name="Kuo A."/>
            <person name="Kohler A."/>
            <person name="Daghino S."/>
            <person name="Barry K."/>
            <person name="Choi C."/>
            <person name="Cichocki N."/>
            <person name="Clum A."/>
            <person name="Copeland A."/>
            <person name="Hainaut M."/>
            <person name="Haridas S."/>
            <person name="Labutti K."/>
            <person name="Lindquist E."/>
            <person name="Lipzen A."/>
            <person name="Khouja H.-R."/>
            <person name="Murat C."/>
            <person name="Ohm R."/>
            <person name="Olson A."/>
            <person name="Spatafora J."/>
            <person name="Veneault-Fourrey C."/>
            <person name="Henrissat B."/>
            <person name="Grigoriev I."/>
            <person name="Martin F."/>
            <person name="Perotto S."/>
        </authorList>
    </citation>
    <scope>NUCLEOTIDE SEQUENCE [LARGE SCALE GENOMIC DNA]</scope>
    <source>
        <strain evidence="1 2">UAMH 7357</strain>
    </source>
</reference>
<dbReference type="Proteomes" id="UP000235672">
    <property type="component" value="Unassembled WGS sequence"/>
</dbReference>
<gene>
    <name evidence="1" type="ORF">NA56DRAFT_747664</name>
</gene>
<name>A0A2J6Q9X8_9HELO</name>
<evidence type="ECO:0000313" key="2">
    <source>
        <dbReference type="Proteomes" id="UP000235672"/>
    </source>
</evidence>
<accession>A0A2J6Q9X8</accession>
<dbReference type="AlphaFoldDB" id="A0A2J6Q9X8"/>
<keyword evidence="2" id="KW-1185">Reference proteome</keyword>
<organism evidence="1 2">
    <name type="scientific">Hyaloscypha hepaticicola</name>
    <dbReference type="NCBI Taxonomy" id="2082293"/>
    <lineage>
        <taxon>Eukaryota</taxon>
        <taxon>Fungi</taxon>
        <taxon>Dikarya</taxon>
        <taxon>Ascomycota</taxon>
        <taxon>Pezizomycotina</taxon>
        <taxon>Leotiomycetes</taxon>
        <taxon>Helotiales</taxon>
        <taxon>Hyaloscyphaceae</taxon>
        <taxon>Hyaloscypha</taxon>
    </lineage>
</organism>
<protein>
    <submittedName>
        <fullName evidence="1">Uncharacterized protein</fullName>
    </submittedName>
</protein>